<evidence type="ECO:0000313" key="1">
    <source>
        <dbReference type="EMBL" id="RBW58534.1"/>
    </source>
</evidence>
<keyword evidence="1" id="KW-0808">Transferase</keyword>
<dbReference type="GO" id="GO:0016740">
    <property type="term" value="F:transferase activity"/>
    <property type="evidence" value="ECO:0007669"/>
    <property type="project" value="UniProtKB-KW"/>
</dbReference>
<dbReference type="EMBL" id="QOCE01000013">
    <property type="protein sequence ID" value="RBW58534.1"/>
    <property type="molecule type" value="Genomic_DNA"/>
</dbReference>
<dbReference type="SUPFAM" id="SSF55729">
    <property type="entry name" value="Acyl-CoA N-acyltransferases (Nat)"/>
    <property type="match status" value="1"/>
</dbReference>
<proteinExistence type="predicted"/>
<evidence type="ECO:0000313" key="2">
    <source>
        <dbReference type="Proteomes" id="UP000252706"/>
    </source>
</evidence>
<dbReference type="Proteomes" id="UP000252706">
    <property type="component" value="Unassembled WGS sequence"/>
</dbReference>
<organism evidence="1 2">
    <name type="scientific">Phaeobacter gallaeciensis</name>
    <dbReference type="NCBI Taxonomy" id="60890"/>
    <lineage>
        <taxon>Bacteria</taxon>
        <taxon>Pseudomonadati</taxon>
        <taxon>Pseudomonadota</taxon>
        <taxon>Alphaproteobacteria</taxon>
        <taxon>Rhodobacterales</taxon>
        <taxon>Roseobacteraceae</taxon>
        <taxon>Phaeobacter</taxon>
    </lineage>
</organism>
<reference evidence="1 2" key="1">
    <citation type="submission" date="2018-07" db="EMBL/GenBank/DDBJ databases">
        <title>Modular assembly of carbohydrate-degrading microbial communities in the ocean.</title>
        <authorList>
            <person name="Enke T.N."/>
            <person name="Datta M.S."/>
            <person name="Schwartzman J.A."/>
            <person name="Cermak N."/>
            <person name="Schmitz D.A."/>
            <person name="Barrere J."/>
            <person name="Cordero O.X."/>
        </authorList>
    </citation>
    <scope>NUCLEOTIDE SEQUENCE [LARGE SCALE GENOMIC DNA]</scope>
    <source>
        <strain evidence="1 2">C3M10</strain>
    </source>
</reference>
<gene>
    <name evidence="1" type="ORF">DS909_06120</name>
</gene>
<sequence length="192" mass="22004">MGVGPDTMRVVTEDQFDEVDALLCAAFPTDSEARLVRRLRADDDMLHEFQTPWAGKIGGYFALSRMQAPYGWACLAPMAVRPEWQDGKLAENNPNMTVRGSQDETYRRPWRIGTRMLQHLQVLYEIPSEMYKARLPETVVVLGNPAFYGRWGFDKTRAQHLISPYPLEHTLILRRGDDIPSETLIYPKAFSD</sequence>
<dbReference type="OrthoDB" id="9797178at2"/>
<name>A0A366X8B5_9RHOB</name>
<protein>
    <submittedName>
        <fullName evidence="1">N-acetyltransferase</fullName>
    </submittedName>
</protein>
<accession>A0A366X8B5</accession>
<dbReference type="Gene3D" id="3.40.630.30">
    <property type="match status" value="1"/>
</dbReference>
<dbReference type="AlphaFoldDB" id="A0A366X8B5"/>
<comment type="caution">
    <text evidence="1">The sequence shown here is derived from an EMBL/GenBank/DDBJ whole genome shotgun (WGS) entry which is preliminary data.</text>
</comment>
<dbReference type="RefSeq" id="WP_113822571.1">
    <property type="nucleotide sequence ID" value="NZ_QOCE01000013.1"/>
</dbReference>
<dbReference type="InterPro" id="IPR016181">
    <property type="entry name" value="Acyl_CoA_acyltransferase"/>
</dbReference>